<sequence length="191" mass="23718">MDEEINFEKQQIKKNYNSINNEQIIINRCSDQFFQENGQNQEDQQNQFNLTYYYSSFKLFDNQDAEYLKYRRFITKLQHYLGPDWVLYANQMIYKEYENGQRIYLDNQIVFEVLLEIWLQMRREFVIEQTKCKMEEDQQQNETYQNNLQEINFTMNQEKENLEKFSQKFQYFIVNEKIDEMTYKPVLQGFF</sequence>
<dbReference type="AlphaFoldDB" id="G0R2W0"/>
<evidence type="ECO:0000313" key="2">
    <source>
        <dbReference type="EMBL" id="EGR28232.1"/>
    </source>
</evidence>
<accession>G0R2W0</accession>
<evidence type="ECO:0000256" key="1">
    <source>
        <dbReference type="SAM" id="Coils"/>
    </source>
</evidence>
<gene>
    <name evidence="2" type="ORF">IMG5_181610</name>
</gene>
<feature type="coiled-coil region" evidence="1">
    <location>
        <begin position="127"/>
        <end position="168"/>
    </location>
</feature>
<dbReference type="Proteomes" id="UP000008983">
    <property type="component" value="Unassembled WGS sequence"/>
</dbReference>
<dbReference type="RefSeq" id="XP_004027577.1">
    <property type="nucleotide sequence ID" value="XM_004027528.1"/>
</dbReference>
<proteinExistence type="predicted"/>
<organism evidence="2 3">
    <name type="scientific">Ichthyophthirius multifiliis</name>
    <name type="common">White spot disease agent</name>
    <name type="synonym">Ich</name>
    <dbReference type="NCBI Taxonomy" id="5932"/>
    <lineage>
        <taxon>Eukaryota</taxon>
        <taxon>Sar</taxon>
        <taxon>Alveolata</taxon>
        <taxon>Ciliophora</taxon>
        <taxon>Intramacronucleata</taxon>
        <taxon>Oligohymenophorea</taxon>
        <taxon>Hymenostomatida</taxon>
        <taxon>Ophryoglenina</taxon>
        <taxon>Ichthyophthirius</taxon>
    </lineage>
</organism>
<dbReference type="OrthoDB" id="287289at2759"/>
<reference evidence="2 3" key="1">
    <citation type="submission" date="2011-07" db="EMBL/GenBank/DDBJ databases">
        <authorList>
            <person name="Coyne R."/>
            <person name="Brami D."/>
            <person name="Johnson J."/>
            <person name="Hostetler J."/>
            <person name="Hannick L."/>
            <person name="Clark T."/>
            <person name="Cassidy-Hanley D."/>
            <person name="Inman J."/>
        </authorList>
    </citation>
    <scope>NUCLEOTIDE SEQUENCE [LARGE SCALE GENOMIC DNA]</scope>
    <source>
        <strain evidence="2 3">G5</strain>
    </source>
</reference>
<dbReference type="GeneID" id="14904249"/>
<name>G0R2W0_ICHMU</name>
<dbReference type="InParanoid" id="G0R2W0"/>
<keyword evidence="1" id="KW-0175">Coiled coil</keyword>
<dbReference type="EMBL" id="GL984282">
    <property type="protein sequence ID" value="EGR28232.1"/>
    <property type="molecule type" value="Genomic_DNA"/>
</dbReference>
<protein>
    <submittedName>
        <fullName evidence="2">Uncharacterized protein</fullName>
    </submittedName>
</protein>
<evidence type="ECO:0000313" key="3">
    <source>
        <dbReference type="Proteomes" id="UP000008983"/>
    </source>
</evidence>
<keyword evidence="3" id="KW-1185">Reference proteome</keyword>